<evidence type="ECO:0000313" key="13">
    <source>
        <dbReference type="EMBL" id="MQS18151.1"/>
    </source>
</evidence>
<dbReference type="PANTHER" id="PTHR32196">
    <property type="entry name" value="ABC TRANSPORTER PERMEASE PROTEIN YPHD-RELATED-RELATED"/>
    <property type="match status" value="1"/>
</dbReference>
<sequence>MEAGASAEAAVSGEVAVPAEAAVSVEAGTSAEATASVKAAVPAKAGASAAPAAASAEAATSVEAAASAGVAGSGVSAADPRLLVRSAGLKGYLDELRRRLSGGELGSAPVVIGLALIAVIFQSVTGHFLQADNLTNITKYIAGPGLIAVGVVFVLLLGEIDLSLGSLAGVCAAVSSVLAVRQGVNEWLAVAAGLAVVCAMGALHGFFFARVGVPALVVTLAGMLAWSGLQDYVLGDLGTINNRHDGLIASLDTAFLGDGDVAYAWALAVLAPALYVLAQLRTARRRAAAGLTARPVGDIALRTGALAALTLPLAYTLNQDRGLPLPLVVLVGVVVLTDFVLRRTAYGRQVFAVGGGVEAARRAGINVAWVRISVYMISAALAGLGGLFIASQQGSADKMLGGGNVLMSAIAAAVIGGTSLFGGRGKTWSALLGILVIQSITTGLDMVHAAQAIQYMITGAVLLAAVVLDSVSRRTRASAART</sequence>
<comment type="subcellular location">
    <subcellularLocation>
        <location evidence="1">Cell membrane</location>
        <topology evidence="1">Multi-pass membrane protein</topology>
    </subcellularLocation>
</comment>
<feature type="transmembrane region" description="Helical" evidence="11">
    <location>
        <begin position="402"/>
        <end position="421"/>
    </location>
</feature>
<evidence type="ECO:0000256" key="3">
    <source>
        <dbReference type="ARBA" id="ARBA00022475"/>
    </source>
</evidence>
<evidence type="ECO:0000256" key="7">
    <source>
        <dbReference type="ARBA" id="ARBA00022989"/>
    </source>
</evidence>
<evidence type="ECO:0000256" key="9">
    <source>
        <dbReference type="ARBA" id="ARBA00035611"/>
    </source>
</evidence>
<evidence type="ECO:0000256" key="11">
    <source>
        <dbReference type="SAM" id="Phobius"/>
    </source>
</evidence>
<feature type="transmembrane region" description="Helical" evidence="11">
    <location>
        <begin position="323"/>
        <end position="341"/>
    </location>
</feature>
<evidence type="ECO:0000313" key="14">
    <source>
        <dbReference type="Proteomes" id="UP000450000"/>
    </source>
</evidence>
<feature type="transmembrane region" description="Helical" evidence="11">
    <location>
        <begin position="428"/>
        <end position="447"/>
    </location>
</feature>
<dbReference type="EMBL" id="WBOF01000003">
    <property type="protein sequence ID" value="MQS16782.1"/>
    <property type="molecule type" value="Genomic_DNA"/>
</dbReference>
<feature type="transmembrane region" description="Helical" evidence="11">
    <location>
        <begin position="187"/>
        <end position="204"/>
    </location>
</feature>
<dbReference type="AlphaFoldDB" id="A0A6N7KYS1"/>
<comment type="function">
    <text evidence="9">Part of the binding-protein-dependent transport system for D-xylose. Probably responsible for the translocation of the substrate across the membrane.</text>
</comment>
<keyword evidence="7 11" id="KW-1133">Transmembrane helix</keyword>
<dbReference type="EMBL" id="WBOF01000015">
    <property type="protein sequence ID" value="MQS18151.1"/>
    <property type="molecule type" value="Genomic_DNA"/>
</dbReference>
<dbReference type="PANTHER" id="PTHR32196:SF32">
    <property type="entry name" value="XYLOSE TRANSPORT SYSTEM PERMEASE PROTEIN XYLH"/>
    <property type="match status" value="1"/>
</dbReference>
<feature type="transmembrane region" description="Helical" evidence="11">
    <location>
        <begin position="105"/>
        <end position="125"/>
    </location>
</feature>
<gene>
    <name evidence="12" type="ORF">F7Q99_32490</name>
    <name evidence="13" type="ORF">F7Q99_39715</name>
</gene>
<keyword evidence="14" id="KW-1185">Reference proteome</keyword>
<dbReference type="CDD" id="cd06579">
    <property type="entry name" value="TM_PBP1_transp_AraH_like"/>
    <property type="match status" value="1"/>
</dbReference>
<evidence type="ECO:0000256" key="8">
    <source>
        <dbReference type="ARBA" id="ARBA00023136"/>
    </source>
</evidence>
<evidence type="ECO:0000256" key="1">
    <source>
        <dbReference type="ARBA" id="ARBA00004651"/>
    </source>
</evidence>
<keyword evidence="5" id="KW-0762">Sugar transport</keyword>
<proteinExistence type="predicted"/>
<feature type="transmembrane region" description="Helical" evidence="11">
    <location>
        <begin position="299"/>
        <end position="317"/>
    </location>
</feature>
<reference evidence="12 14" key="1">
    <citation type="submission" date="2019-09" db="EMBL/GenBank/DDBJ databases">
        <title>Genome Sequences of Streptomyces kaniharaensis ATCC 21070.</title>
        <authorList>
            <person name="Zhu W."/>
            <person name="De Crecy-Lagard V."/>
            <person name="Richards N.G."/>
        </authorList>
    </citation>
    <scope>NUCLEOTIDE SEQUENCE [LARGE SCALE GENOMIC DNA]</scope>
    <source>
        <strain evidence="12 14">SF-557</strain>
    </source>
</reference>
<feature type="transmembrane region" description="Helical" evidence="11">
    <location>
        <begin position="261"/>
        <end position="278"/>
    </location>
</feature>
<name>A0A6N7KYS1_9ACTN</name>
<keyword evidence="3" id="KW-1003">Cell membrane</keyword>
<dbReference type="GO" id="GO:0005886">
    <property type="term" value="C:plasma membrane"/>
    <property type="evidence" value="ECO:0007669"/>
    <property type="project" value="UniProtKB-SubCell"/>
</dbReference>
<feature type="transmembrane region" description="Helical" evidence="11">
    <location>
        <begin position="453"/>
        <end position="471"/>
    </location>
</feature>
<dbReference type="GO" id="GO:0022857">
    <property type="term" value="F:transmembrane transporter activity"/>
    <property type="evidence" value="ECO:0007669"/>
    <property type="project" value="InterPro"/>
</dbReference>
<feature type="transmembrane region" description="Helical" evidence="11">
    <location>
        <begin position="368"/>
        <end position="390"/>
    </location>
</feature>
<keyword evidence="2" id="KW-0813">Transport</keyword>
<protein>
    <recommendedName>
        <fullName evidence="10">Xylose transport system permease protein XylH</fullName>
    </recommendedName>
</protein>
<dbReference type="InterPro" id="IPR001851">
    <property type="entry name" value="ABC_transp_permease"/>
</dbReference>
<feature type="transmembrane region" description="Helical" evidence="11">
    <location>
        <begin position="164"/>
        <end position="181"/>
    </location>
</feature>
<evidence type="ECO:0000256" key="10">
    <source>
        <dbReference type="ARBA" id="ARBA00035686"/>
    </source>
</evidence>
<evidence type="ECO:0000256" key="4">
    <source>
        <dbReference type="ARBA" id="ARBA00022519"/>
    </source>
</evidence>
<keyword evidence="6 11" id="KW-0812">Transmembrane</keyword>
<evidence type="ECO:0000256" key="6">
    <source>
        <dbReference type="ARBA" id="ARBA00022692"/>
    </source>
</evidence>
<feature type="transmembrane region" description="Helical" evidence="11">
    <location>
        <begin position="137"/>
        <end position="157"/>
    </location>
</feature>
<keyword evidence="8 11" id="KW-0472">Membrane</keyword>
<organism evidence="12 14">
    <name type="scientific">Streptomyces kaniharaensis</name>
    <dbReference type="NCBI Taxonomy" id="212423"/>
    <lineage>
        <taxon>Bacteria</taxon>
        <taxon>Bacillati</taxon>
        <taxon>Actinomycetota</taxon>
        <taxon>Actinomycetes</taxon>
        <taxon>Kitasatosporales</taxon>
        <taxon>Streptomycetaceae</taxon>
        <taxon>Streptomyces</taxon>
    </lineage>
</organism>
<dbReference type="Pfam" id="PF02653">
    <property type="entry name" value="BPD_transp_2"/>
    <property type="match status" value="1"/>
</dbReference>
<accession>A0A6N7KYS1</accession>
<evidence type="ECO:0000313" key="12">
    <source>
        <dbReference type="EMBL" id="MQS16782.1"/>
    </source>
</evidence>
<comment type="caution">
    <text evidence="12">The sequence shown here is derived from an EMBL/GenBank/DDBJ whole genome shotgun (WGS) entry which is preliminary data.</text>
</comment>
<dbReference type="Proteomes" id="UP000450000">
    <property type="component" value="Unassembled WGS sequence"/>
</dbReference>
<evidence type="ECO:0000256" key="2">
    <source>
        <dbReference type="ARBA" id="ARBA00022448"/>
    </source>
</evidence>
<evidence type="ECO:0000256" key="5">
    <source>
        <dbReference type="ARBA" id="ARBA00022597"/>
    </source>
</evidence>
<keyword evidence="4" id="KW-0997">Cell inner membrane</keyword>